<evidence type="ECO:0000256" key="8">
    <source>
        <dbReference type="ARBA" id="ARBA00023210"/>
    </source>
</evidence>
<dbReference type="AlphaFoldDB" id="A0A268P124"/>
<comment type="cofactor">
    <cofactor evidence="1">
        <name>Mg(2+)</name>
        <dbReference type="ChEBI" id="CHEBI:18420"/>
    </cofactor>
</comment>
<dbReference type="InterPro" id="IPR019987">
    <property type="entry name" value="GTP-bd_ribosome_bio_YsxC"/>
</dbReference>
<reference evidence="11 12" key="1">
    <citation type="submission" date="2017-07" db="EMBL/GenBank/DDBJ databases">
        <title>Isolation and whole genome analysis of endospore-forming bacteria from heroin.</title>
        <authorList>
            <person name="Kalinowski J."/>
            <person name="Ahrens B."/>
            <person name="Al-Dilaimi A."/>
            <person name="Winkler A."/>
            <person name="Wibberg D."/>
            <person name="Schleenbecker U."/>
            <person name="Ruckert C."/>
            <person name="Wolfel R."/>
            <person name="Grass G."/>
        </authorList>
    </citation>
    <scope>NUCLEOTIDE SEQUENCE [LARGE SCALE GENOMIC DNA]</scope>
    <source>
        <strain evidence="11 12">7539</strain>
    </source>
</reference>
<comment type="caution">
    <text evidence="11">The sequence shown here is derived from an EMBL/GenBank/DDBJ whole genome shotgun (WGS) entry which is preliminary data.</text>
</comment>
<keyword evidence="4" id="KW-0479">Metal-binding</keyword>
<gene>
    <name evidence="10 11" type="primary">engB</name>
    <name evidence="11" type="synonym">yihA</name>
    <name evidence="11" type="synonym">ysxC</name>
    <name evidence="11" type="ORF">CHH72_07400</name>
</gene>
<dbReference type="GO" id="GO:0046872">
    <property type="term" value="F:metal ion binding"/>
    <property type="evidence" value="ECO:0007669"/>
    <property type="project" value="UniProtKB-KW"/>
</dbReference>
<keyword evidence="5 10" id="KW-0547">Nucleotide-binding</keyword>
<keyword evidence="9 10" id="KW-0131">Cell cycle</keyword>
<evidence type="ECO:0000256" key="1">
    <source>
        <dbReference type="ARBA" id="ARBA00001946"/>
    </source>
</evidence>
<dbReference type="InterPro" id="IPR030393">
    <property type="entry name" value="G_ENGB_dom"/>
</dbReference>
<dbReference type="SUPFAM" id="SSF52540">
    <property type="entry name" value="P-loop containing nucleoside triphosphate hydrolases"/>
    <property type="match status" value="1"/>
</dbReference>
<dbReference type="GO" id="GO:0005525">
    <property type="term" value="F:GTP binding"/>
    <property type="evidence" value="ECO:0007669"/>
    <property type="project" value="UniProtKB-UniRule"/>
</dbReference>
<comment type="similarity">
    <text evidence="2 10">Belongs to the TRAFAC class TrmE-Era-EngA-EngB-Septin-like GTPase superfamily. EngB GTPase family.</text>
</comment>
<dbReference type="SMR" id="A0A268P124"/>
<dbReference type="InterPro" id="IPR006073">
    <property type="entry name" value="GTP-bd"/>
</dbReference>
<evidence type="ECO:0000256" key="7">
    <source>
        <dbReference type="ARBA" id="ARBA00023134"/>
    </source>
</evidence>
<evidence type="ECO:0000313" key="12">
    <source>
        <dbReference type="Proteomes" id="UP000216207"/>
    </source>
</evidence>
<dbReference type="PROSITE" id="PS51706">
    <property type="entry name" value="G_ENGB"/>
    <property type="match status" value="1"/>
</dbReference>
<dbReference type="FunFam" id="3.40.50.300:FF:000098">
    <property type="entry name" value="Probable GTP-binding protein EngB"/>
    <property type="match status" value="1"/>
</dbReference>
<evidence type="ECO:0000256" key="9">
    <source>
        <dbReference type="ARBA" id="ARBA00023306"/>
    </source>
</evidence>
<dbReference type="PANTHER" id="PTHR11649:SF13">
    <property type="entry name" value="ENGB-TYPE G DOMAIN-CONTAINING PROTEIN"/>
    <property type="match status" value="1"/>
</dbReference>
<evidence type="ECO:0000256" key="4">
    <source>
        <dbReference type="ARBA" id="ARBA00022723"/>
    </source>
</evidence>
<evidence type="ECO:0000256" key="5">
    <source>
        <dbReference type="ARBA" id="ARBA00022741"/>
    </source>
</evidence>
<proteinExistence type="inferred from homology"/>
<keyword evidence="6" id="KW-0460">Magnesium</keyword>
<dbReference type="OMA" id="AKVDQCP"/>
<dbReference type="NCBIfam" id="TIGR03598">
    <property type="entry name" value="GTPase_YsxC"/>
    <property type="match status" value="1"/>
</dbReference>
<evidence type="ECO:0000256" key="2">
    <source>
        <dbReference type="ARBA" id="ARBA00009638"/>
    </source>
</evidence>
<organism evidence="11 12">
    <name type="scientific">Shouchella clausii</name>
    <name type="common">Alkalihalobacillus clausii</name>
    <dbReference type="NCBI Taxonomy" id="79880"/>
    <lineage>
        <taxon>Bacteria</taxon>
        <taxon>Bacillati</taxon>
        <taxon>Bacillota</taxon>
        <taxon>Bacilli</taxon>
        <taxon>Bacillales</taxon>
        <taxon>Bacillaceae</taxon>
        <taxon>Shouchella</taxon>
    </lineage>
</organism>
<sequence>MKVTKAELAHVAVKAEQYPKNQLPELALAGRSNVGKSSFINKMLNRKGLARTSGQPGKTQTLNFYEINERLYFVDVPGYGYAKVSKTERAAWGKMIETYLSEREELKAVLQLVDIRHRPSEDDQLMYNWMKHYGIPVILVATKADKIPKGKWQKQLTAIAKTLDKEASDPLLFFSSATGLGKDEAWRTILNHLKVTE</sequence>
<evidence type="ECO:0000313" key="11">
    <source>
        <dbReference type="EMBL" id="PAE89454.1"/>
    </source>
</evidence>
<dbReference type="Gene3D" id="3.40.50.300">
    <property type="entry name" value="P-loop containing nucleotide triphosphate hydrolases"/>
    <property type="match status" value="1"/>
</dbReference>
<accession>A0A268P124</accession>
<keyword evidence="7 10" id="KW-0342">GTP-binding</keyword>
<name>A0A268P124_SHOCL</name>
<dbReference type="EMBL" id="NPCC01000008">
    <property type="protein sequence ID" value="PAE89454.1"/>
    <property type="molecule type" value="Genomic_DNA"/>
</dbReference>
<protein>
    <recommendedName>
        <fullName evidence="10">Probable GTP-binding protein EngB</fullName>
    </recommendedName>
</protein>
<evidence type="ECO:0000256" key="3">
    <source>
        <dbReference type="ARBA" id="ARBA00022618"/>
    </source>
</evidence>
<dbReference type="GO" id="GO:0000917">
    <property type="term" value="P:division septum assembly"/>
    <property type="evidence" value="ECO:0007669"/>
    <property type="project" value="UniProtKB-KW"/>
</dbReference>
<keyword evidence="8 10" id="KW-0717">Septation</keyword>
<dbReference type="CDD" id="cd01876">
    <property type="entry name" value="YihA_EngB"/>
    <property type="match status" value="1"/>
</dbReference>
<dbReference type="HAMAP" id="MF_00321">
    <property type="entry name" value="GTPase_EngB"/>
    <property type="match status" value="1"/>
</dbReference>
<dbReference type="InterPro" id="IPR027417">
    <property type="entry name" value="P-loop_NTPase"/>
</dbReference>
<evidence type="ECO:0000256" key="10">
    <source>
        <dbReference type="HAMAP-Rule" id="MF_00321"/>
    </source>
</evidence>
<comment type="function">
    <text evidence="10">Necessary for normal cell division and for the maintenance of normal septation.</text>
</comment>
<dbReference type="RefSeq" id="WP_011247476.1">
    <property type="nucleotide sequence ID" value="NZ_CP012475.1"/>
</dbReference>
<dbReference type="PANTHER" id="PTHR11649">
    <property type="entry name" value="MSS1/TRME-RELATED GTP-BINDING PROTEIN"/>
    <property type="match status" value="1"/>
</dbReference>
<evidence type="ECO:0000256" key="6">
    <source>
        <dbReference type="ARBA" id="ARBA00022842"/>
    </source>
</evidence>
<keyword evidence="3 10" id="KW-0132">Cell division</keyword>
<dbReference type="Pfam" id="PF01926">
    <property type="entry name" value="MMR_HSR1"/>
    <property type="match status" value="1"/>
</dbReference>
<dbReference type="GO" id="GO:0005829">
    <property type="term" value="C:cytosol"/>
    <property type="evidence" value="ECO:0007669"/>
    <property type="project" value="TreeGrafter"/>
</dbReference>
<dbReference type="Proteomes" id="UP000216207">
    <property type="component" value="Unassembled WGS sequence"/>
</dbReference>